<dbReference type="Proteomes" id="UP000434580">
    <property type="component" value="Unassembled WGS sequence"/>
</dbReference>
<dbReference type="InterPro" id="IPR029044">
    <property type="entry name" value="Nucleotide-diphossugar_trans"/>
</dbReference>
<keyword evidence="1" id="KW-0808">Transferase</keyword>
<proteinExistence type="predicted"/>
<protein>
    <submittedName>
        <fullName evidence="1">2-phospho-L-lactate guanylyltransferase</fullName>
        <ecNumber evidence="1">2.7.7.68</ecNumber>
    </submittedName>
</protein>
<dbReference type="AlphaFoldDB" id="A0A5S9N687"/>
<name>A0A5S9N687_9GAMM</name>
<dbReference type="InterPro" id="IPR018641">
    <property type="entry name" value="Trfase_1_rSAM/seldom-assoc"/>
</dbReference>
<keyword evidence="1" id="KW-0548">Nucleotidyltransferase</keyword>
<evidence type="ECO:0000313" key="1">
    <source>
        <dbReference type="EMBL" id="CAA0084381.1"/>
    </source>
</evidence>
<dbReference type="OrthoDB" id="9798250at2"/>
<dbReference type="Pfam" id="PF09837">
    <property type="entry name" value="DUF2064"/>
    <property type="match status" value="1"/>
</dbReference>
<evidence type="ECO:0000313" key="2">
    <source>
        <dbReference type="Proteomes" id="UP000434580"/>
    </source>
</evidence>
<gene>
    <name evidence="1" type="primary">cofC_1</name>
    <name evidence="1" type="ORF">DPBNPPHM_00715</name>
</gene>
<organism evidence="1 2">
    <name type="scientific">BD1-7 clade bacterium</name>
    <dbReference type="NCBI Taxonomy" id="2029982"/>
    <lineage>
        <taxon>Bacteria</taxon>
        <taxon>Pseudomonadati</taxon>
        <taxon>Pseudomonadota</taxon>
        <taxon>Gammaproteobacteria</taxon>
        <taxon>Cellvibrionales</taxon>
        <taxon>Spongiibacteraceae</taxon>
        <taxon>BD1-7 clade</taxon>
    </lineage>
</organism>
<dbReference type="PANTHER" id="PTHR36529">
    <property type="entry name" value="SLL1095 PROTEIN"/>
    <property type="match status" value="1"/>
</dbReference>
<sequence>MPTDIATLVIFCKRPRLGQGKQRLTRHLAADDVLKIANALLDCTLEDAANWPGPVVLAVSEPEDRRWGETIMPINATCIAQPTGNLGDRLQGVDRQLRQQGHQRTITIGTDAPALNLNTLLDIDQQLTHKDIVLMPADDGGVVAMANRHPWPPLTHLPWSTATLGDSLAQACIREGLHISHTRSGFDVDELHDLQHLQYALQADARPARRQLLTLLNHLLPLIPAGSHTTPRHNMPPK</sequence>
<accession>A0A5S9N687</accession>
<dbReference type="GO" id="GO:0043814">
    <property type="term" value="F:phospholactate guanylyltransferase activity"/>
    <property type="evidence" value="ECO:0007669"/>
    <property type="project" value="UniProtKB-EC"/>
</dbReference>
<dbReference type="EMBL" id="CACSII010000001">
    <property type="protein sequence ID" value="CAA0084381.1"/>
    <property type="molecule type" value="Genomic_DNA"/>
</dbReference>
<dbReference type="PANTHER" id="PTHR36529:SF1">
    <property type="entry name" value="GLYCOSYLTRANSFERASE"/>
    <property type="match status" value="1"/>
</dbReference>
<dbReference type="SUPFAM" id="SSF53448">
    <property type="entry name" value="Nucleotide-diphospho-sugar transferases"/>
    <property type="match status" value="1"/>
</dbReference>
<dbReference type="Gene3D" id="3.90.550.10">
    <property type="entry name" value="Spore Coat Polysaccharide Biosynthesis Protein SpsA, Chain A"/>
    <property type="match status" value="1"/>
</dbReference>
<reference evidence="1 2" key="1">
    <citation type="submission" date="2019-11" db="EMBL/GenBank/DDBJ databases">
        <authorList>
            <person name="Holert J."/>
        </authorList>
    </citation>
    <scope>NUCLEOTIDE SEQUENCE [LARGE SCALE GENOMIC DNA]</scope>
    <source>
        <strain evidence="1">BC5_2</strain>
    </source>
</reference>
<dbReference type="EC" id="2.7.7.68" evidence="1"/>